<gene>
    <name evidence="2" type="ORF">MOBUDSM44075_02887</name>
</gene>
<feature type="region of interest" description="Disordered" evidence="1">
    <location>
        <begin position="1"/>
        <end position="54"/>
    </location>
</feature>
<evidence type="ECO:0008006" key="4">
    <source>
        <dbReference type="Google" id="ProtNLM"/>
    </source>
</evidence>
<feature type="compositionally biased region" description="Basic and acidic residues" evidence="1">
    <location>
        <begin position="27"/>
        <end position="54"/>
    </location>
</feature>
<feature type="compositionally biased region" description="Polar residues" evidence="1">
    <location>
        <begin position="1"/>
        <end position="16"/>
    </location>
</feature>
<sequence length="54" mass="6323">MIEQTGWTTRVNNRGQTEWLPPPDLDTGPRRDARRVNGYHHPERHLLPEDDHGP</sequence>
<organism evidence="2 3">
    <name type="scientific">Mycolicibacterium obuense</name>
    <dbReference type="NCBI Taxonomy" id="1807"/>
    <lineage>
        <taxon>Bacteria</taxon>
        <taxon>Bacillati</taxon>
        <taxon>Actinomycetota</taxon>
        <taxon>Actinomycetes</taxon>
        <taxon>Mycobacteriales</taxon>
        <taxon>Mycobacteriaceae</taxon>
        <taxon>Mycolicibacterium</taxon>
    </lineage>
</organism>
<comment type="caution">
    <text evidence="2">The sequence shown here is derived from an EMBL/GenBank/DDBJ whole genome shotgun (WGS) entry which is preliminary data.</text>
</comment>
<proteinExistence type="predicted"/>
<name>A0A0J6W232_9MYCO</name>
<protein>
    <recommendedName>
        <fullName evidence="4">HNH endonuclease</fullName>
    </recommendedName>
</protein>
<dbReference type="EMBL" id="JYNU01000015">
    <property type="protein sequence ID" value="KMO75798.1"/>
    <property type="molecule type" value="Genomic_DNA"/>
</dbReference>
<dbReference type="Proteomes" id="UP000036313">
    <property type="component" value="Unassembled WGS sequence"/>
</dbReference>
<accession>A0A0J6W232</accession>
<dbReference type="PATRIC" id="fig|1807.14.peg.2911"/>
<evidence type="ECO:0000313" key="3">
    <source>
        <dbReference type="Proteomes" id="UP000036313"/>
    </source>
</evidence>
<evidence type="ECO:0000256" key="1">
    <source>
        <dbReference type="SAM" id="MobiDB-lite"/>
    </source>
</evidence>
<dbReference type="AlphaFoldDB" id="A0A0J6W232"/>
<evidence type="ECO:0000313" key="2">
    <source>
        <dbReference type="EMBL" id="KMO75798.1"/>
    </source>
</evidence>
<reference evidence="2 3" key="1">
    <citation type="journal article" date="2015" name="Genome Biol. Evol.">
        <title>Characterization of Three Mycobacterium spp. with Potential Use in Bioremediation by Genome Sequencing and Comparative Genomics.</title>
        <authorList>
            <person name="Das S."/>
            <person name="Pettersson B.M."/>
            <person name="Behra P.R."/>
            <person name="Ramesh M."/>
            <person name="Dasgupta S."/>
            <person name="Bhattacharya A."/>
            <person name="Kirsebom L.A."/>
        </authorList>
    </citation>
    <scope>NUCLEOTIDE SEQUENCE [LARGE SCALE GENOMIC DNA]</scope>
    <source>
        <strain evidence="2 3">DSM 44075</strain>
    </source>
</reference>